<dbReference type="GO" id="GO:0019752">
    <property type="term" value="P:carboxylic acid metabolic process"/>
    <property type="evidence" value="ECO:0007669"/>
    <property type="project" value="InterPro"/>
</dbReference>
<accession>A0AAD2CLQ5</accession>
<gene>
    <name evidence="8" type="ORF">CYCCA115_LOCUS1059</name>
</gene>
<dbReference type="SUPFAM" id="SSF53383">
    <property type="entry name" value="PLP-dependent transferases"/>
    <property type="match status" value="1"/>
</dbReference>
<keyword evidence="2 6" id="KW-0663">Pyridoxal phosphate</keyword>
<evidence type="ECO:0000313" key="9">
    <source>
        <dbReference type="Proteomes" id="UP001295423"/>
    </source>
</evidence>
<evidence type="ECO:0000256" key="4">
    <source>
        <dbReference type="ARBA" id="ARBA00038965"/>
    </source>
</evidence>
<evidence type="ECO:0000256" key="6">
    <source>
        <dbReference type="PIRSR" id="PIRSR602129-50"/>
    </source>
</evidence>
<dbReference type="GO" id="GO:0030170">
    <property type="term" value="F:pyridoxal phosphate binding"/>
    <property type="evidence" value="ECO:0007669"/>
    <property type="project" value="InterPro"/>
</dbReference>
<evidence type="ECO:0000256" key="5">
    <source>
        <dbReference type="ARBA" id="ARBA00042568"/>
    </source>
</evidence>
<comment type="caution">
    <text evidence="8">The sequence shown here is derived from an EMBL/GenBank/DDBJ whole genome shotgun (WGS) entry which is preliminary data.</text>
</comment>
<dbReference type="PANTHER" id="PTHR42735">
    <property type="match status" value="1"/>
</dbReference>
<dbReference type="InterPro" id="IPR002129">
    <property type="entry name" value="PyrdxlP-dep_de-COase"/>
</dbReference>
<reference evidence="8" key="1">
    <citation type="submission" date="2023-08" db="EMBL/GenBank/DDBJ databases">
        <authorList>
            <person name="Audoor S."/>
            <person name="Bilcke G."/>
        </authorList>
    </citation>
    <scope>NUCLEOTIDE SEQUENCE</scope>
</reference>
<evidence type="ECO:0000256" key="3">
    <source>
        <dbReference type="ARBA" id="ARBA00023239"/>
    </source>
</evidence>
<dbReference type="Gene3D" id="3.40.640.10">
    <property type="entry name" value="Type I PLP-dependent aspartate aminotransferase-like (Major domain)"/>
    <property type="match status" value="1"/>
</dbReference>
<comment type="cofactor">
    <cofactor evidence="1 6 7">
        <name>pyridoxal 5'-phosphate</name>
        <dbReference type="ChEBI" id="CHEBI:597326"/>
    </cofactor>
</comment>
<comment type="similarity">
    <text evidence="7">Belongs to the group II decarboxylase family.</text>
</comment>
<dbReference type="AlphaFoldDB" id="A0AAD2CLQ5"/>
<sequence length="146" mass="16327">MRSSWDFLESGIKPQLLLDNTNKNLNDETTTLLVNQFRSHITSNTIMLFASAPSWPHGVVDPIPQLSQLAMEYDIGLHVDACLGGFVLPFLDDKDKLTLPLFDFRLPGVTSISVDTHKYGCATKGTSVVLYRSRELQHASYFSYSS</sequence>
<dbReference type="GO" id="GO:0008117">
    <property type="term" value="F:sphinganine-1-phosphate aldolase activity"/>
    <property type="evidence" value="ECO:0007669"/>
    <property type="project" value="UniProtKB-EC"/>
</dbReference>
<keyword evidence="9" id="KW-1185">Reference proteome</keyword>
<keyword evidence="3 7" id="KW-0456">Lyase</keyword>
<dbReference type="Pfam" id="PF00282">
    <property type="entry name" value="Pyridoxal_deC"/>
    <property type="match status" value="1"/>
</dbReference>
<dbReference type="PANTHER" id="PTHR42735:SF6">
    <property type="entry name" value="SPHINGOSINE-1-PHOSPHATE LYASE 1"/>
    <property type="match status" value="1"/>
</dbReference>
<evidence type="ECO:0000313" key="8">
    <source>
        <dbReference type="EMBL" id="CAJ1923940.1"/>
    </source>
</evidence>
<dbReference type="InterPro" id="IPR015421">
    <property type="entry name" value="PyrdxlP-dep_Trfase_major"/>
</dbReference>
<dbReference type="EMBL" id="CAKOGP040000002">
    <property type="protein sequence ID" value="CAJ1923940.1"/>
    <property type="molecule type" value="Genomic_DNA"/>
</dbReference>
<dbReference type="InterPro" id="IPR015424">
    <property type="entry name" value="PyrdxlP-dep_Trfase"/>
</dbReference>
<protein>
    <recommendedName>
        <fullName evidence="4">sphinganine-1-phosphate aldolase</fullName>
        <ecNumber evidence="4">4.1.2.27</ecNumber>
    </recommendedName>
    <alternativeName>
        <fullName evidence="5">Sphingosine-1-phosphate aldolase</fullName>
    </alternativeName>
</protein>
<evidence type="ECO:0000256" key="1">
    <source>
        <dbReference type="ARBA" id="ARBA00001933"/>
    </source>
</evidence>
<dbReference type="Proteomes" id="UP001295423">
    <property type="component" value="Unassembled WGS sequence"/>
</dbReference>
<name>A0AAD2CLQ5_9STRA</name>
<proteinExistence type="inferred from homology"/>
<organism evidence="8 9">
    <name type="scientific">Cylindrotheca closterium</name>
    <dbReference type="NCBI Taxonomy" id="2856"/>
    <lineage>
        <taxon>Eukaryota</taxon>
        <taxon>Sar</taxon>
        <taxon>Stramenopiles</taxon>
        <taxon>Ochrophyta</taxon>
        <taxon>Bacillariophyta</taxon>
        <taxon>Bacillariophyceae</taxon>
        <taxon>Bacillariophycidae</taxon>
        <taxon>Bacillariales</taxon>
        <taxon>Bacillariaceae</taxon>
        <taxon>Cylindrotheca</taxon>
    </lineage>
</organism>
<dbReference type="InterPro" id="IPR050477">
    <property type="entry name" value="GrpII_AminoAcid_Decarb"/>
</dbReference>
<feature type="modified residue" description="N6-(pyridoxal phosphate)lysine" evidence="6">
    <location>
        <position position="118"/>
    </location>
</feature>
<evidence type="ECO:0000256" key="2">
    <source>
        <dbReference type="ARBA" id="ARBA00022898"/>
    </source>
</evidence>
<dbReference type="EC" id="4.1.2.27" evidence="4"/>
<evidence type="ECO:0000256" key="7">
    <source>
        <dbReference type="RuleBase" id="RU000382"/>
    </source>
</evidence>